<dbReference type="PANTHER" id="PTHR11712">
    <property type="entry name" value="POLYKETIDE SYNTHASE-RELATED"/>
    <property type="match status" value="1"/>
</dbReference>
<dbReference type="SMART" id="SM00825">
    <property type="entry name" value="PKS_KS"/>
    <property type="match status" value="1"/>
</dbReference>
<dbReference type="InterPro" id="IPR016039">
    <property type="entry name" value="Thiolase-like"/>
</dbReference>
<dbReference type="Pfam" id="PF02801">
    <property type="entry name" value="Ketoacyl-synt_C"/>
    <property type="match status" value="1"/>
</dbReference>
<sequence>MVPLRPLVTGLGAVSAAGLGRTPLWDAVRHGKVCTGPVRRFAFPHPAGEVPPEVGLDVPAHRSLAARFLAAAVLEALGHACVTSGRIGLFVGTVLADPRDLFDVVRAAVALRGPAVLVGSGCAAGNDAIALGANAVAADEVDVAICAGVDELGPGTAAAFAGIGPLSPDVVRPFDAGRLGTLPAEGAGVLVLEHPRHLAARGGTALAALAGHASTSDAHYRTRRTPFDGAVVDSLRRCLHRAGRRADQVDWLCAHGSGTRAGDAVEAVAAASLGTPAVSSTKGALGHALGAAAALDAVVAVQALRAGFIPGNATLRHADTDLDLVEPAGRRAPVRLVLSPAFGLGGGVCTIALEAVDER</sequence>
<dbReference type="Pfam" id="PF00109">
    <property type="entry name" value="ketoacyl-synt"/>
    <property type="match status" value="1"/>
</dbReference>
<reference evidence="6" key="1">
    <citation type="journal article" date="2019" name="Int. J. Syst. Evol. Microbiol.">
        <title>The Global Catalogue of Microorganisms (GCM) 10K type strain sequencing project: providing services to taxonomists for standard genome sequencing and annotation.</title>
        <authorList>
            <consortium name="The Broad Institute Genomics Platform"/>
            <consortium name="The Broad Institute Genome Sequencing Center for Infectious Disease"/>
            <person name="Wu L."/>
            <person name="Ma J."/>
        </authorList>
    </citation>
    <scope>NUCLEOTIDE SEQUENCE [LARGE SCALE GENOMIC DNA]</scope>
    <source>
        <strain evidence="6">CGMCC 4.7246</strain>
    </source>
</reference>
<evidence type="ECO:0000256" key="3">
    <source>
        <dbReference type="RuleBase" id="RU003694"/>
    </source>
</evidence>
<dbReference type="SUPFAM" id="SSF53901">
    <property type="entry name" value="Thiolase-like"/>
    <property type="match status" value="2"/>
</dbReference>
<keyword evidence="2 3" id="KW-0808">Transferase</keyword>
<organism evidence="5 6">
    <name type="scientific">Saccharothrix lopnurensis</name>
    <dbReference type="NCBI Taxonomy" id="1670621"/>
    <lineage>
        <taxon>Bacteria</taxon>
        <taxon>Bacillati</taxon>
        <taxon>Actinomycetota</taxon>
        <taxon>Actinomycetes</taxon>
        <taxon>Pseudonocardiales</taxon>
        <taxon>Pseudonocardiaceae</taxon>
        <taxon>Saccharothrix</taxon>
    </lineage>
</organism>
<evidence type="ECO:0000313" key="6">
    <source>
        <dbReference type="Proteomes" id="UP001596220"/>
    </source>
</evidence>
<dbReference type="Gene3D" id="3.40.47.10">
    <property type="match status" value="1"/>
</dbReference>
<dbReference type="PROSITE" id="PS00606">
    <property type="entry name" value="KS3_1"/>
    <property type="match status" value="1"/>
</dbReference>
<keyword evidence="6" id="KW-1185">Reference proteome</keyword>
<comment type="similarity">
    <text evidence="1 3">Belongs to the thiolase-like superfamily. Beta-ketoacyl-ACP synthases family.</text>
</comment>
<evidence type="ECO:0000259" key="4">
    <source>
        <dbReference type="PROSITE" id="PS52004"/>
    </source>
</evidence>
<protein>
    <submittedName>
        <fullName evidence="5">Beta-ketoacyl synthase N-terminal-like domain-containing protein</fullName>
    </submittedName>
</protein>
<evidence type="ECO:0000313" key="5">
    <source>
        <dbReference type="EMBL" id="MFC6090118.1"/>
    </source>
</evidence>
<dbReference type="RefSeq" id="WP_380635757.1">
    <property type="nucleotide sequence ID" value="NZ_JBHSQO010000010.1"/>
</dbReference>
<name>A0ABW1P3E0_9PSEU</name>
<gene>
    <name evidence="5" type="ORF">ACFP3R_12620</name>
</gene>
<evidence type="ECO:0000256" key="1">
    <source>
        <dbReference type="ARBA" id="ARBA00008467"/>
    </source>
</evidence>
<dbReference type="PROSITE" id="PS52004">
    <property type="entry name" value="KS3_2"/>
    <property type="match status" value="1"/>
</dbReference>
<dbReference type="InterPro" id="IPR018201">
    <property type="entry name" value="Ketoacyl_synth_AS"/>
</dbReference>
<dbReference type="PANTHER" id="PTHR11712:SF336">
    <property type="entry name" value="3-OXOACYL-[ACYL-CARRIER-PROTEIN] SYNTHASE, MITOCHONDRIAL"/>
    <property type="match status" value="1"/>
</dbReference>
<dbReference type="InterPro" id="IPR020841">
    <property type="entry name" value="PKS_Beta-ketoAc_synthase_dom"/>
</dbReference>
<feature type="domain" description="Ketosynthase family 3 (KS3)" evidence="4">
    <location>
        <begin position="1"/>
        <end position="355"/>
    </location>
</feature>
<dbReference type="InterPro" id="IPR014031">
    <property type="entry name" value="Ketoacyl_synth_C"/>
</dbReference>
<comment type="caution">
    <text evidence="5">The sequence shown here is derived from an EMBL/GenBank/DDBJ whole genome shotgun (WGS) entry which is preliminary data.</text>
</comment>
<dbReference type="Proteomes" id="UP001596220">
    <property type="component" value="Unassembled WGS sequence"/>
</dbReference>
<proteinExistence type="inferred from homology"/>
<dbReference type="EMBL" id="JBHSQO010000010">
    <property type="protein sequence ID" value="MFC6090118.1"/>
    <property type="molecule type" value="Genomic_DNA"/>
</dbReference>
<evidence type="ECO:0000256" key="2">
    <source>
        <dbReference type="ARBA" id="ARBA00022679"/>
    </source>
</evidence>
<accession>A0ABW1P3E0</accession>
<dbReference type="InterPro" id="IPR014030">
    <property type="entry name" value="Ketoacyl_synth_N"/>
</dbReference>
<dbReference type="InterPro" id="IPR000794">
    <property type="entry name" value="Beta-ketoacyl_synthase"/>
</dbReference>